<reference evidence="4" key="1">
    <citation type="journal article" date="2016" name="Nature">
        <title>The genome of the seagrass Zostera marina reveals angiosperm adaptation to the sea.</title>
        <authorList>
            <person name="Olsen J.L."/>
            <person name="Rouze P."/>
            <person name="Verhelst B."/>
            <person name="Lin Y.-C."/>
            <person name="Bayer T."/>
            <person name="Collen J."/>
            <person name="Dattolo E."/>
            <person name="De Paoli E."/>
            <person name="Dittami S."/>
            <person name="Maumus F."/>
            <person name="Michel G."/>
            <person name="Kersting A."/>
            <person name="Lauritano C."/>
            <person name="Lohaus R."/>
            <person name="Toepel M."/>
            <person name="Tonon T."/>
            <person name="Vanneste K."/>
            <person name="Amirebrahimi M."/>
            <person name="Brakel J."/>
            <person name="Bostroem C."/>
            <person name="Chovatia M."/>
            <person name="Grimwood J."/>
            <person name="Jenkins J.W."/>
            <person name="Jueterbock A."/>
            <person name="Mraz A."/>
            <person name="Stam W.T."/>
            <person name="Tice H."/>
            <person name="Bornberg-Bauer E."/>
            <person name="Green P.J."/>
            <person name="Pearson G.A."/>
            <person name="Procaccini G."/>
            <person name="Duarte C.M."/>
            <person name="Schmutz J."/>
            <person name="Reusch T.B.H."/>
            <person name="Van de Peer Y."/>
        </authorList>
    </citation>
    <scope>NUCLEOTIDE SEQUENCE [LARGE SCALE GENOMIC DNA]</scope>
    <source>
        <strain evidence="4">cv. Finnish</strain>
    </source>
</reference>
<feature type="region of interest" description="Disordered" evidence="1">
    <location>
        <begin position="56"/>
        <end position="77"/>
    </location>
</feature>
<sequence>MVPLYLGYAFLFLITVTASVFSFIRWRKKTDPSVAATATSKDPVLPLFCFFKKQLKHPRPSSPGGEKEEGEEEEEEGIEAELIRLHNLPGFPRLLFTIKEETSEDMESDDGGCNSIVSQKGSCSSIKTSLRELLLFSSGATSSPSSPLILNPPSPMKMSNSVSFNVESTPPPKFKFLRDADEKMYMKMVMEEALKLRHQQSIEVTEQHRS</sequence>
<dbReference type="PANTHER" id="PTHR34054:SF2">
    <property type="entry name" value="EXPRESSED PROTEIN"/>
    <property type="match status" value="1"/>
</dbReference>
<evidence type="ECO:0000313" key="4">
    <source>
        <dbReference type="Proteomes" id="UP000036987"/>
    </source>
</evidence>
<evidence type="ECO:0000256" key="2">
    <source>
        <dbReference type="SAM" id="Phobius"/>
    </source>
</evidence>
<accession>A0A0K9PVQ5</accession>
<keyword evidence="2" id="KW-0472">Membrane</keyword>
<dbReference type="Proteomes" id="UP000036987">
    <property type="component" value="Unassembled WGS sequence"/>
</dbReference>
<comment type="caution">
    <text evidence="3">The sequence shown here is derived from an EMBL/GenBank/DDBJ whole genome shotgun (WGS) entry which is preliminary data.</text>
</comment>
<feature type="compositionally biased region" description="Acidic residues" evidence="1">
    <location>
        <begin position="68"/>
        <end position="77"/>
    </location>
</feature>
<dbReference type="AlphaFoldDB" id="A0A0K9PVQ5"/>
<dbReference type="STRING" id="29655.A0A0K9PVQ5"/>
<organism evidence="3 4">
    <name type="scientific">Zostera marina</name>
    <name type="common">Eelgrass</name>
    <dbReference type="NCBI Taxonomy" id="29655"/>
    <lineage>
        <taxon>Eukaryota</taxon>
        <taxon>Viridiplantae</taxon>
        <taxon>Streptophyta</taxon>
        <taxon>Embryophyta</taxon>
        <taxon>Tracheophyta</taxon>
        <taxon>Spermatophyta</taxon>
        <taxon>Magnoliopsida</taxon>
        <taxon>Liliopsida</taxon>
        <taxon>Zosteraceae</taxon>
        <taxon>Zostera</taxon>
    </lineage>
</organism>
<gene>
    <name evidence="3" type="ORF">ZOSMA_154G00180</name>
</gene>
<dbReference type="PANTHER" id="PTHR34054">
    <property type="entry name" value="EXPRESSED PROTEIN"/>
    <property type="match status" value="1"/>
</dbReference>
<protein>
    <submittedName>
        <fullName evidence="3">Uncharacterized protein</fullName>
    </submittedName>
</protein>
<name>A0A0K9PVQ5_ZOSMR</name>
<dbReference type="InterPro" id="IPR045884">
    <property type="entry name" value="At5g59350-like"/>
</dbReference>
<keyword evidence="2" id="KW-0812">Transmembrane</keyword>
<dbReference type="EMBL" id="LFYR01000604">
    <property type="protein sequence ID" value="KMZ73076.1"/>
    <property type="molecule type" value="Genomic_DNA"/>
</dbReference>
<dbReference type="OrthoDB" id="1707227at2759"/>
<evidence type="ECO:0000256" key="1">
    <source>
        <dbReference type="SAM" id="MobiDB-lite"/>
    </source>
</evidence>
<keyword evidence="2" id="KW-1133">Transmembrane helix</keyword>
<feature type="transmembrane region" description="Helical" evidence="2">
    <location>
        <begin position="6"/>
        <end position="24"/>
    </location>
</feature>
<keyword evidence="4" id="KW-1185">Reference proteome</keyword>
<evidence type="ECO:0000313" key="3">
    <source>
        <dbReference type="EMBL" id="KMZ73076.1"/>
    </source>
</evidence>
<proteinExistence type="predicted"/>